<organism evidence="10 11">
    <name type="scientific">Ignelater luminosus</name>
    <name type="common">Cucubano</name>
    <name type="synonym">Pyrophorus luminosus</name>
    <dbReference type="NCBI Taxonomy" id="2038154"/>
    <lineage>
        <taxon>Eukaryota</taxon>
        <taxon>Metazoa</taxon>
        <taxon>Ecdysozoa</taxon>
        <taxon>Arthropoda</taxon>
        <taxon>Hexapoda</taxon>
        <taxon>Insecta</taxon>
        <taxon>Pterygota</taxon>
        <taxon>Neoptera</taxon>
        <taxon>Endopterygota</taxon>
        <taxon>Coleoptera</taxon>
        <taxon>Polyphaga</taxon>
        <taxon>Elateriformia</taxon>
        <taxon>Elateroidea</taxon>
        <taxon>Elateridae</taxon>
        <taxon>Agrypninae</taxon>
        <taxon>Pyrophorini</taxon>
        <taxon>Ignelater</taxon>
    </lineage>
</organism>
<keyword evidence="5" id="KW-0552">Olfaction</keyword>
<evidence type="ECO:0000256" key="9">
    <source>
        <dbReference type="ARBA" id="ARBA00023224"/>
    </source>
</evidence>
<evidence type="ECO:0000256" key="3">
    <source>
        <dbReference type="ARBA" id="ARBA00022606"/>
    </source>
</evidence>
<gene>
    <name evidence="10" type="ORF">ILUMI_19990</name>
</gene>
<sequence>MEMSNMDQVIAEIPELVRLPFLVIFPLLQKTMPTGVWTMEGHERLYHFVLIEQNIVIPFCGMFVWCLDCMYLGFCAEVVIQFRMLWQYLEELRADGNTVNEIEINRLNKIKSCVRHHGLILRFVKEFQQAFSLILLLEFVVD</sequence>
<dbReference type="GO" id="GO:0007165">
    <property type="term" value="P:signal transduction"/>
    <property type="evidence" value="ECO:0007669"/>
    <property type="project" value="UniProtKB-KW"/>
</dbReference>
<evidence type="ECO:0000256" key="5">
    <source>
        <dbReference type="ARBA" id="ARBA00022725"/>
    </source>
</evidence>
<comment type="subcellular location">
    <subcellularLocation>
        <location evidence="1">Cell membrane</location>
        <topology evidence="1">Multi-pass membrane protein</topology>
    </subcellularLocation>
</comment>
<name>A0A8K0CLT9_IGNLU</name>
<evidence type="ECO:0000256" key="4">
    <source>
        <dbReference type="ARBA" id="ARBA00022692"/>
    </source>
</evidence>
<dbReference type="GO" id="GO:0005886">
    <property type="term" value="C:plasma membrane"/>
    <property type="evidence" value="ECO:0007669"/>
    <property type="project" value="UniProtKB-SubCell"/>
</dbReference>
<dbReference type="PANTHER" id="PTHR21137">
    <property type="entry name" value="ODORANT RECEPTOR"/>
    <property type="match status" value="1"/>
</dbReference>
<dbReference type="OrthoDB" id="7616142at2759"/>
<dbReference type="GO" id="GO:0004984">
    <property type="term" value="F:olfactory receptor activity"/>
    <property type="evidence" value="ECO:0007669"/>
    <property type="project" value="InterPro"/>
</dbReference>
<evidence type="ECO:0000256" key="8">
    <source>
        <dbReference type="ARBA" id="ARBA00023170"/>
    </source>
</evidence>
<evidence type="ECO:0000256" key="6">
    <source>
        <dbReference type="ARBA" id="ARBA00022989"/>
    </source>
</evidence>
<keyword evidence="6" id="KW-1133">Transmembrane helix</keyword>
<evidence type="ECO:0000256" key="1">
    <source>
        <dbReference type="ARBA" id="ARBA00004651"/>
    </source>
</evidence>
<evidence type="ECO:0000313" key="11">
    <source>
        <dbReference type="Proteomes" id="UP000801492"/>
    </source>
</evidence>
<protein>
    <submittedName>
        <fullName evidence="10">Uncharacterized protein</fullName>
    </submittedName>
</protein>
<dbReference type="GO" id="GO:0005549">
    <property type="term" value="F:odorant binding"/>
    <property type="evidence" value="ECO:0007669"/>
    <property type="project" value="InterPro"/>
</dbReference>
<keyword evidence="2" id="KW-1003">Cell membrane</keyword>
<evidence type="ECO:0000256" key="2">
    <source>
        <dbReference type="ARBA" id="ARBA00022475"/>
    </source>
</evidence>
<keyword evidence="8" id="KW-0675">Receptor</keyword>
<evidence type="ECO:0000313" key="10">
    <source>
        <dbReference type="EMBL" id="KAF2886180.1"/>
    </source>
</evidence>
<accession>A0A8K0CLT9</accession>
<keyword evidence="4" id="KW-0812">Transmembrane</keyword>
<dbReference type="Pfam" id="PF02949">
    <property type="entry name" value="7tm_6"/>
    <property type="match status" value="1"/>
</dbReference>
<proteinExistence type="predicted"/>
<keyword evidence="11" id="KW-1185">Reference proteome</keyword>
<dbReference type="Proteomes" id="UP000801492">
    <property type="component" value="Unassembled WGS sequence"/>
</dbReference>
<keyword evidence="7" id="KW-0472">Membrane</keyword>
<keyword evidence="3" id="KW-0716">Sensory transduction</keyword>
<dbReference type="InterPro" id="IPR004117">
    <property type="entry name" value="7tm6_olfct_rcpt"/>
</dbReference>
<evidence type="ECO:0000256" key="7">
    <source>
        <dbReference type="ARBA" id="ARBA00023136"/>
    </source>
</evidence>
<dbReference type="PANTHER" id="PTHR21137:SF35">
    <property type="entry name" value="ODORANT RECEPTOR 19A-RELATED"/>
    <property type="match status" value="1"/>
</dbReference>
<dbReference type="EMBL" id="VTPC01088460">
    <property type="protein sequence ID" value="KAF2886180.1"/>
    <property type="molecule type" value="Genomic_DNA"/>
</dbReference>
<keyword evidence="9" id="KW-0807">Transducer</keyword>
<dbReference type="AlphaFoldDB" id="A0A8K0CLT9"/>
<reference evidence="10" key="1">
    <citation type="submission" date="2019-08" db="EMBL/GenBank/DDBJ databases">
        <title>The genome of the North American firefly Photinus pyralis.</title>
        <authorList>
            <consortium name="Photinus pyralis genome working group"/>
            <person name="Fallon T.R."/>
            <person name="Sander Lower S.E."/>
            <person name="Weng J.-K."/>
        </authorList>
    </citation>
    <scope>NUCLEOTIDE SEQUENCE</scope>
    <source>
        <strain evidence="10">TRF0915ILg1</strain>
        <tissue evidence="10">Whole body</tissue>
    </source>
</reference>
<comment type="caution">
    <text evidence="10">The sequence shown here is derived from an EMBL/GenBank/DDBJ whole genome shotgun (WGS) entry which is preliminary data.</text>
</comment>
<feature type="non-terminal residue" evidence="10">
    <location>
        <position position="142"/>
    </location>
</feature>